<keyword evidence="1" id="KW-0472">Membrane</keyword>
<feature type="transmembrane region" description="Helical" evidence="1">
    <location>
        <begin position="6"/>
        <end position="23"/>
    </location>
</feature>
<name>A0ABP9FI29_9SPHI</name>
<sequence length="243" mass="28264">MRIKALAYWLFGLFMLISVFTFAQKGKKKPVVMPRDSSAVQVRQFSDEAINTYSQSDDFKYVDPQTKQELSLWNLFVAWVLNMLAAEVGRSPLLLVILKYLILGLIAAGVIFLVLKAIGIDVGMFLRKGAKKTSLPYVESLENIHEINFDDELDEAVSNRNYRLAVRLLYLKCLKQLSDKGLIQWQIDKTNKAYYYELAQKPQRDAFGSLTRRFEYVWYGNFHIDEQAYNDIDQLFSKFREQL</sequence>
<evidence type="ECO:0000313" key="3">
    <source>
        <dbReference type="EMBL" id="GAA4903820.1"/>
    </source>
</evidence>
<organism evidence="3 4">
    <name type="scientific">Mucilaginibacter defluvii</name>
    <dbReference type="NCBI Taxonomy" id="1196019"/>
    <lineage>
        <taxon>Bacteria</taxon>
        <taxon>Pseudomonadati</taxon>
        <taxon>Bacteroidota</taxon>
        <taxon>Sphingobacteriia</taxon>
        <taxon>Sphingobacteriales</taxon>
        <taxon>Sphingobacteriaceae</taxon>
        <taxon>Mucilaginibacter</taxon>
    </lineage>
</organism>
<evidence type="ECO:0000259" key="2">
    <source>
        <dbReference type="Pfam" id="PF13559"/>
    </source>
</evidence>
<dbReference type="Pfam" id="PF13559">
    <property type="entry name" value="DUF4129"/>
    <property type="match status" value="1"/>
</dbReference>
<dbReference type="EMBL" id="BAABJI010000001">
    <property type="protein sequence ID" value="GAA4903820.1"/>
    <property type="molecule type" value="Genomic_DNA"/>
</dbReference>
<evidence type="ECO:0000313" key="4">
    <source>
        <dbReference type="Proteomes" id="UP001501436"/>
    </source>
</evidence>
<reference evidence="4" key="1">
    <citation type="journal article" date="2019" name="Int. J. Syst. Evol. Microbiol.">
        <title>The Global Catalogue of Microorganisms (GCM) 10K type strain sequencing project: providing services to taxonomists for standard genome sequencing and annotation.</title>
        <authorList>
            <consortium name="The Broad Institute Genomics Platform"/>
            <consortium name="The Broad Institute Genome Sequencing Center for Infectious Disease"/>
            <person name="Wu L."/>
            <person name="Ma J."/>
        </authorList>
    </citation>
    <scope>NUCLEOTIDE SEQUENCE [LARGE SCALE GENOMIC DNA]</scope>
    <source>
        <strain evidence="4">JCM 18283</strain>
    </source>
</reference>
<keyword evidence="4" id="KW-1185">Reference proteome</keyword>
<proteinExistence type="predicted"/>
<evidence type="ECO:0000256" key="1">
    <source>
        <dbReference type="SAM" id="Phobius"/>
    </source>
</evidence>
<keyword evidence="1" id="KW-0812">Transmembrane</keyword>
<feature type="domain" description="Protein-glutamine gamma-glutamyltransferase-like C-terminal" evidence="2">
    <location>
        <begin position="169"/>
        <end position="235"/>
    </location>
</feature>
<dbReference type="Proteomes" id="UP001501436">
    <property type="component" value="Unassembled WGS sequence"/>
</dbReference>
<comment type="caution">
    <text evidence="3">The sequence shown here is derived from an EMBL/GenBank/DDBJ whole genome shotgun (WGS) entry which is preliminary data.</text>
</comment>
<dbReference type="RefSeq" id="WP_345329102.1">
    <property type="nucleotide sequence ID" value="NZ_BAABJI010000001.1"/>
</dbReference>
<protein>
    <recommendedName>
        <fullName evidence="2">Protein-glutamine gamma-glutamyltransferase-like C-terminal domain-containing protein</fullName>
    </recommendedName>
</protein>
<feature type="transmembrane region" description="Helical" evidence="1">
    <location>
        <begin position="100"/>
        <end position="126"/>
    </location>
</feature>
<keyword evidence="1" id="KW-1133">Transmembrane helix</keyword>
<gene>
    <name evidence="3" type="ORF">GCM10023313_02970</name>
</gene>
<accession>A0ABP9FI29</accession>
<dbReference type="InterPro" id="IPR025403">
    <property type="entry name" value="TgpA-like_C"/>
</dbReference>